<keyword evidence="3 5" id="KW-1133">Transmembrane helix</keyword>
<comment type="caution">
    <text evidence="7">The sequence shown here is derived from an EMBL/GenBank/DDBJ whole genome shotgun (WGS) entry which is preliminary data.</text>
</comment>
<feature type="domain" description="O-antigen ligase-related" evidence="6">
    <location>
        <begin position="270"/>
        <end position="413"/>
    </location>
</feature>
<feature type="transmembrane region" description="Helical" evidence="5">
    <location>
        <begin position="397"/>
        <end position="423"/>
    </location>
</feature>
<dbReference type="InterPro" id="IPR007016">
    <property type="entry name" value="O-antigen_ligase-rel_domated"/>
</dbReference>
<evidence type="ECO:0000256" key="5">
    <source>
        <dbReference type="SAM" id="Phobius"/>
    </source>
</evidence>
<sequence length="510" mass="55436">MNSMDSLIRYVRYMRSRDQAFWLAAATGAACTLLPFAIGSVSAKLSPALSQQGLLLLLLLFPAFLLALNGSKYLVTYTLFVWAIGPEIRRVSDWLGGEYTSVSVLSLAPLLASSMTMIPVLRGIHRMEKSGRKVLLYFGAALLYGSVIGLARNGTSFVYDLANYAIPMLLLPFFAIRRFGSADADNILSGYANIAVLVSVYGIIQYLVVPPWDAFWMNHVEMNSIGLPEPLEVRVFSTLNSPGPAAGFLACALVPMVLEKRWRGSLGWIGVLLVAFCLLTTLVRSSWLMIIVMLLVYIATSPSKRKWRTLLQLAVIALVLTWALPKLPGAEGLTARMQTLGSIEEDHSYNERLDLLNTMLPTVLHNPAGQGIGSVGTGTKLGNDGELGEYGIMDNGFLALLLTFGIAGGLCFFGALGLVARSVIVSVLRKGAMQLYARLALAVWAGAVASLFSDNGFPGLRGYLIWMLIGIGLGVSSSAADRKEESYGAVQREVVPRQERIQHVRPIRQK</sequence>
<gene>
    <name evidence="7" type="ORF">GCM10010917_09460</name>
</gene>
<feature type="transmembrane region" description="Helical" evidence="5">
    <location>
        <begin position="310"/>
        <end position="327"/>
    </location>
</feature>
<evidence type="ECO:0000313" key="8">
    <source>
        <dbReference type="Proteomes" id="UP000609323"/>
    </source>
</evidence>
<evidence type="ECO:0000256" key="3">
    <source>
        <dbReference type="ARBA" id="ARBA00022989"/>
    </source>
</evidence>
<dbReference type="Proteomes" id="UP000609323">
    <property type="component" value="Unassembled WGS sequence"/>
</dbReference>
<keyword evidence="4 5" id="KW-0472">Membrane</keyword>
<protein>
    <recommendedName>
        <fullName evidence="6">O-antigen ligase-related domain-containing protein</fullName>
    </recommendedName>
</protein>
<evidence type="ECO:0000256" key="2">
    <source>
        <dbReference type="ARBA" id="ARBA00022692"/>
    </source>
</evidence>
<keyword evidence="8" id="KW-1185">Reference proteome</keyword>
<feature type="transmembrane region" description="Helical" evidence="5">
    <location>
        <begin position="134"/>
        <end position="151"/>
    </location>
</feature>
<dbReference type="PANTHER" id="PTHR37422">
    <property type="entry name" value="TEICHURONIC ACID BIOSYNTHESIS PROTEIN TUAE"/>
    <property type="match status" value="1"/>
</dbReference>
<dbReference type="PANTHER" id="PTHR37422:SF13">
    <property type="entry name" value="LIPOPOLYSACCHARIDE BIOSYNTHESIS PROTEIN PA4999-RELATED"/>
    <property type="match status" value="1"/>
</dbReference>
<evidence type="ECO:0000256" key="4">
    <source>
        <dbReference type="ARBA" id="ARBA00023136"/>
    </source>
</evidence>
<name>A0ABQ1FQZ3_9BACL</name>
<evidence type="ECO:0000259" key="6">
    <source>
        <dbReference type="Pfam" id="PF04932"/>
    </source>
</evidence>
<feature type="transmembrane region" description="Helical" evidence="5">
    <location>
        <begin position="265"/>
        <end position="298"/>
    </location>
</feature>
<feature type="transmembrane region" description="Helical" evidence="5">
    <location>
        <begin position="435"/>
        <end position="452"/>
    </location>
</feature>
<evidence type="ECO:0000256" key="1">
    <source>
        <dbReference type="ARBA" id="ARBA00004141"/>
    </source>
</evidence>
<dbReference type="Pfam" id="PF04932">
    <property type="entry name" value="Wzy_C"/>
    <property type="match status" value="1"/>
</dbReference>
<keyword evidence="2 5" id="KW-0812">Transmembrane</keyword>
<reference evidence="8" key="1">
    <citation type="journal article" date="2019" name="Int. J. Syst. Evol. Microbiol.">
        <title>The Global Catalogue of Microorganisms (GCM) 10K type strain sequencing project: providing services to taxonomists for standard genome sequencing and annotation.</title>
        <authorList>
            <consortium name="The Broad Institute Genomics Platform"/>
            <consortium name="The Broad Institute Genome Sequencing Center for Infectious Disease"/>
            <person name="Wu L."/>
            <person name="Ma J."/>
        </authorList>
    </citation>
    <scope>NUCLEOTIDE SEQUENCE [LARGE SCALE GENOMIC DNA]</scope>
    <source>
        <strain evidence="8">CGMCC 1.15044</strain>
    </source>
</reference>
<feature type="transmembrane region" description="Helical" evidence="5">
    <location>
        <begin position="188"/>
        <end position="208"/>
    </location>
</feature>
<accession>A0ABQ1FQZ3</accession>
<dbReference type="EMBL" id="BMHF01000002">
    <property type="protein sequence ID" value="GGA26733.1"/>
    <property type="molecule type" value="Genomic_DNA"/>
</dbReference>
<feature type="transmembrane region" description="Helical" evidence="5">
    <location>
        <begin position="20"/>
        <end position="42"/>
    </location>
</feature>
<comment type="subcellular location">
    <subcellularLocation>
        <location evidence="1">Membrane</location>
        <topology evidence="1">Multi-pass membrane protein</topology>
    </subcellularLocation>
</comment>
<feature type="transmembrane region" description="Helical" evidence="5">
    <location>
        <begin position="54"/>
        <end position="84"/>
    </location>
</feature>
<feature type="transmembrane region" description="Helical" evidence="5">
    <location>
        <begin position="157"/>
        <end position="176"/>
    </location>
</feature>
<evidence type="ECO:0000313" key="7">
    <source>
        <dbReference type="EMBL" id="GGA26733.1"/>
    </source>
</evidence>
<organism evidence="7 8">
    <name type="scientific">Paenibacillus physcomitrellae</name>
    <dbReference type="NCBI Taxonomy" id="1619311"/>
    <lineage>
        <taxon>Bacteria</taxon>
        <taxon>Bacillati</taxon>
        <taxon>Bacillota</taxon>
        <taxon>Bacilli</taxon>
        <taxon>Bacillales</taxon>
        <taxon>Paenibacillaceae</taxon>
        <taxon>Paenibacillus</taxon>
    </lineage>
</organism>
<dbReference type="InterPro" id="IPR051533">
    <property type="entry name" value="WaaL-like"/>
</dbReference>
<feature type="transmembrane region" description="Helical" evidence="5">
    <location>
        <begin position="464"/>
        <end position="480"/>
    </location>
</feature>
<proteinExistence type="predicted"/>